<organism evidence="1 2">
    <name type="scientific">Flavobacterium psychrotolerans</name>
    <dbReference type="NCBI Taxonomy" id="2169410"/>
    <lineage>
        <taxon>Bacteria</taxon>
        <taxon>Pseudomonadati</taxon>
        <taxon>Bacteroidota</taxon>
        <taxon>Flavobacteriia</taxon>
        <taxon>Flavobacteriales</taxon>
        <taxon>Flavobacteriaceae</taxon>
        <taxon>Flavobacterium</taxon>
    </lineage>
</organism>
<evidence type="ECO:0000313" key="2">
    <source>
        <dbReference type="Proteomes" id="UP000245449"/>
    </source>
</evidence>
<protein>
    <submittedName>
        <fullName evidence="1">Uncharacterized protein</fullName>
    </submittedName>
</protein>
<comment type="caution">
    <text evidence="1">The sequence shown here is derived from an EMBL/GenBank/DDBJ whole genome shotgun (WGS) entry which is preliminary data.</text>
</comment>
<evidence type="ECO:0000313" key="1">
    <source>
        <dbReference type="EMBL" id="PWA05381.1"/>
    </source>
</evidence>
<name>A0A2U1JJR1_9FLAO</name>
<dbReference type="AlphaFoldDB" id="A0A2U1JJR1"/>
<dbReference type="InterPro" id="IPR046219">
    <property type="entry name" value="DUF6252"/>
</dbReference>
<accession>A0A2U1JJR1</accession>
<keyword evidence="2" id="KW-1185">Reference proteome</keyword>
<sequence>MVTSCSKDEATPAVTPAATTNLSYKIDGVAISCKDGKATETSGLFSISAHDATQPTMTGIIISLQVAGLKVGTFKVAKNAFTDPGYSNAYYLDNFITDGEFKTNNDRLVTADEVVITKYDNVAKTISGTFKFTAIGKVASTQKVFTEGVFTDIKW</sequence>
<dbReference type="Proteomes" id="UP000245449">
    <property type="component" value="Unassembled WGS sequence"/>
</dbReference>
<reference evidence="1 2" key="1">
    <citation type="submission" date="2018-04" db="EMBL/GenBank/DDBJ databases">
        <title>Flavobacterium sp. nov., isolated from glacier ice.</title>
        <authorList>
            <person name="Liu Q."/>
            <person name="Xin Y.-H."/>
        </authorList>
    </citation>
    <scope>NUCLEOTIDE SEQUENCE [LARGE SCALE GENOMIC DNA]</scope>
    <source>
        <strain evidence="1 2">RB1R5</strain>
    </source>
</reference>
<proteinExistence type="predicted"/>
<dbReference type="EMBL" id="QCZI01000007">
    <property type="protein sequence ID" value="PWA05381.1"/>
    <property type="molecule type" value="Genomic_DNA"/>
</dbReference>
<gene>
    <name evidence="1" type="ORF">DB895_07235</name>
</gene>
<dbReference type="Pfam" id="PF19765">
    <property type="entry name" value="DUF6252"/>
    <property type="match status" value="1"/>
</dbReference>